<dbReference type="AlphaFoldDB" id="A0A6V8SII7"/>
<feature type="transmembrane region" description="Helical" evidence="1">
    <location>
        <begin position="7"/>
        <end position="23"/>
    </location>
</feature>
<dbReference type="RefSeq" id="WP_183277773.1">
    <property type="nucleotide sequence ID" value="NZ_BLZR01000001.1"/>
</dbReference>
<keyword evidence="1" id="KW-1133">Transmembrane helix</keyword>
<reference evidence="2 3" key="1">
    <citation type="submission" date="2020-07" db="EMBL/GenBank/DDBJ databases">
        <title>A new beta-1,3-glucan-decomposing anaerobic bacterium isolated from anoxic soil subjected to biological soil disinfestation.</title>
        <authorList>
            <person name="Ueki A."/>
            <person name="Tonouchi A."/>
        </authorList>
    </citation>
    <scope>NUCLEOTIDE SEQUENCE [LARGE SCALE GENOMIC DNA]</scope>
    <source>
        <strain evidence="2 3">TW1</strain>
    </source>
</reference>
<protein>
    <submittedName>
        <fullName evidence="2">Uncharacterized protein</fullName>
    </submittedName>
</protein>
<organism evidence="2 3">
    <name type="scientific">Clostridium fungisolvens</name>
    <dbReference type="NCBI Taxonomy" id="1604897"/>
    <lineage>
        <taxon>Bacteria</taxon>
        <taxon>Bacillati</taxon>
        <taxon>Bacillota</taxon>
        <taxon>Clostridia</taxon>
        <taxon>Eubacteriales</taxon>
        <taxon>Clostridiaceae</taxon>
        <taxon>Clostridium</taxon>
    </lineage>
</organism>
<keyword evidence="1" id="KW-0812">Transmembrane</keyword>
<dbReference type="Proteomes" id="UP000580568">
    <property type="component" value="Unassembled WGS sequence"/>
</dbReference>
<sequence length="63" mass="7146">MRKMANIIFLILGAILLILEFHFMFDGTLGWLITSSGVILFGIGIFKGNNPLRVILQFIVNFF</sequence>
<evidence type="ECO:0000313" key="3">
    <source>
        <dbReference type="Proteomes" id="UP000580568"/>
    </source>
</evidence>
<proteinExistence type="predicted"/>
<evidence type="ECO:0000313" key="2">
    <source>
        <dbReference type="EMBL" id="GFP76335.1"/>
    </source>
</evidence>
<name>A0A6V8SII7_9CLOT</name>
<feature type="transmembrane region" description="Helical" evidence="1">
    <location>
        <begin position="29"/>
        <end position="46"/>
    </location>
</feature>
<gene>
    <name evidence="2" type="ORF">bsdtw1_02437</name>
</gene>
<dbReference type="EMBL" id="BLZR01000001">
    <property type="protein sequence ID" value="GFP76335.1"/>
    <property type="molecule type" value="Genomic_DNA"/>
</dbReference>
<keyword evidence="1" id="KW-0472">Membrane</keyword>
<evidence type="ECO:0000256" key="1">
    <source>
        <dbReference type="SAM" id="Phobius"/>
    </source>
</evidence>
<keyword evidence="3" id="KW-1185">Reference proteome</keyword>
<comment type="caution">
    <text evidence="2">The sequence shown here is derived from an EMBL/GenBank/DDBJ whole genome shotgun (WGS) entry which is preliminary data.</text>
</comment>
<accession>A0A6V8SII7</accession>